<dbReference type="PANTHER" id="PTHR43792">
    <property type="entry name" value="GNAT FAMILY, PUTATIVE (AFU_ORTHOLOGUE AFUA_3G00765)-RELATED-RELATED"/>
    <property type="match status" value="1"/>
</dbReference>
<sequence length="207" mass="23237">MTNTEMPLLETERLWIRPLRRGDLQAVSHILDEALGFTDGGSQELRGLRERRRWLEWTVRGYRELGQLFQPPYNDRAAVLKSSGEIIGVCGLVPSLGPFGQIGLGGAAPGAMTPEVGLFYAVHPRWQRQGYALEAARALVHYAFEGMHLARVVATTSDDNLASRAVMRRLGMTLRRNPLSEPVWFQWVGVLHNPRYAPAHPLETERA</sequence>
<comment type="caution">
    <text evidence="2">The sequence shown here is derived from an EMBL/GenBank/DDBJ whole genome shotgun (WGS) entry which is preliminary data.</text>
</comment>
<dbReference type="Gene3D" id="3.40.630.30">
    <property type="match status" value="1"/>
</dbReference>
<dbReference type="InterPro" id="IPR051531">
    <property type="entry name" value="N-acetyltransferase"/>
</dbReference>
<keyword evidence="3" id="KW-1185">Reference proteome</keyword>
<proteinExistence type="predicted"/>
<feature type="domain" description="N-acetyltransferase" evidence="1">
    <location>
        <begin position="14"/>
        <end position="203"/>
    </location>
</feature>
<dbReference type="InterPro" id="IPR000182">
    <property type="entry name" value="GNAT_dom"/>
</dbReference>
<dbReference type="STRING" id="229921.ADN01_03530"/>
<dbReference type="GO" id="GO:0016747">
    <property type="term" value="F:acyltransferase activity, transferring groups other than amino-acyl groups"/>
    <property type="evidence" value="ECO:0007669"/>
    <property type="project" value="InterPro"/>
</dbReference>
<evidence type="ECO:0000313" key="3">
    <source>
        <dbReference type="Proteomes" id="UP000050501"/>
    </source>
</evidence>
<dbReference type="EMBL" id="LGCM01000014">
    <property type="protein sequence ID" value="KPL89952.1"/>
    <property type="molecule type" value="Genomic_DNA"/>
</dbReference>
<gene>
    <name evidence="2" type="ORF">ADN01_03530</name>
</gene>
<reference evidence="2 3" key="1">
    <citation type="submission" date="2015-07" db="EMBL/GenBank/DDBJ databases">
        <title>Genome sequence of Levilinea saccharolytica DSM 16555.</title>
        <authorList>
            <person name="Hemp J."/>
            <person name="Ward L.M."/>
            <person name="Pace L.A."/>
            <person name="Fischer W.W."/>
        </authorList>
    </citation>
    <scope>NUCLEOTIDE SEQUENCE [LARGE SCALE GENOMIC DNA]</scope>
    <source>
        <strain evidence="2 3">KIBI-1</strain>
    </source>
</reference>
<name>A0A0P6Y233_9CHLR</name>
<dbReference type="OrthoDB" id="9798081at2"/>
<dbReference type="AlphaFoldDB" id="A0A0P6Y233"/>
<dbReference type="PROSITE" id="PS51186">
    <property type="entry name" value="GNAT"/>
    <property type="match status" value="1"/>
</dbReference>
<dbReference type="CDD" id="cd04301">
    <property type="entry name" value="NAT_SF"/>
    <property type="match status" value="1"/>
</dbReference>
<organism evidence="2 3">
    <name type="scientific">Levilinea saccharolytica</name>
    <dbReference type="NCBI Taxonomy" id="229921"/>
    <lineage>
        <taxon>Bacteria</taxon>
        <taxon>Bacillati</taxon>
        <taxon>Chloroflexota</taxon>
        <taxon>Anaerolineae</taxon>
        <taxon>Anaerolineales</taxon>
        <taxon>Anaerolineaceae</taxon>
        <taxon>Levilinea</taxon>
    </lineage>
</organism>
<accession>A0A0P6Y233</accession>
<evidence type="ECO:0000313" key="2">
    <source>
        <dbReference type="EMBL" id="KPL89952.1"/>
    </source>
</evidence>
<protein>
    <recommendedName>
        <fullName evidence="1">N-acetyltransferase domain-containing protein</fullName>
    </recommendedName>
</protein>
<dbReference type="PANTHER" id="PTHR43792:SF1">
    <property type="entry name" value="N-ACETYLTRANSFERASE DOMAIN-CONTAINING PROTEIN"/>
    <property type="match status" value="1"/>
</dbReference>
<dbReference type="InterPro" id="IPR016181">
    <property type="entry name" value="Acyl_CoA_acyltransferase"/>
</dbReference>
<dbReference type="RefSeq" id="WP_062416871.1">
    <property type="nucleotide sequence ID" value="NZ_DF967974.1"/>
</dbReference>
<dbReference type="Proteomes" id="UP000050501">
    <property type="component" value="Unassembled WGS sequence"/>
</dbReference>
<dbReference type="SUPFAM" id="SSF55729">
    <property type="entry name" value="Acyl-CoA N-acyltransferases (Nat)"/>
    <property type="match status" value="1"/>
</dbReference>
<evidence type="ECO:0000259" key="1">
    <source>
        <dbReference type="PROSITE" id="PS51186"/>
    </source>
</evidence>
<dbReference type="Pfam" id="PF13302">
    <property type="entry name" value="Acetyltransf_3"/>
    <property type="match status" value="1"/>
</dbReference>